<evidence type="ECO:0000256" key="2">
    <source>
        <dbReference type="ARBA" id="ARBA00016807"/>
    </source>
</evidence>
<organism evidence="7">
    <name type="scientific">Ooceraea biroi</name>
    <name type="common">Clonal raider ant</name>
    <name type="synonym">Cerapachys biroi</name>
    <dbReference type="NCBI Taxonomy" id="2015173"/>
    <lineage>
        <taxon>Eukaryota</taxon>
        <taxon>Metazoa</taxon>
        <taxon>Ecdysozoa</taxon>
        <taxon>Arthropoda</taxon>
        <taxon>Hexapoda</taxon>
        <taxon>Insecta</taxon>
        <taxon>Pterygota</taxon>
        <taxon>Neoptera</taxon>
        <taxon>Endopterygota</taxon>
        <taxon>Hymenoptera</taxon>
        <taxon>Apocrita</taxon>
        <taxon>Aculeata</taxon>
        <taxon>Formicoidea</taxon>
        <taxon>Formicidae</taxon>
        <taxon>Dorylinae</taxon>
        <taxon>Ooceraea</taxon>
    </lineage>
</organism>
<comment type="subunit">
    <text evidence="1">Self-associates forming complexes of several hundred monomers.</text>
</comment>
<comment type="function">
    <text evidence="5">Involved in transvection phenomena (= synapsis-dependent gene expression), where the synaptic pairing of chromosomes carrying genes with which zeste interacts influences the expression of these genes. Zeste binds to DNA and stimulates transcription from a nearby promoter.</text>
</comment>
<gene>
    <name evidence="7" type="ORF">DMN91_005112</name>
</gene>
<dbReference type="EMBL" id="QOIP01000005">
    <property type="protein sequence ID" value="RLU22834.1"/>
    <property type="molecule type" value="Genomic_DNA"/>
</dbReference>
<dbReference type="InterPro" id="IPR028002">
    <property type="entry name" value="Myb_DNA-bind_5"/>
</dbReference>
<keyword evidence="3" id="KW-0805">Transcription regulation</keyword>
<reference evidence="7" key="2">
    <citation type="submission" date="2018-07" db="EMBL/GenBank/DDBJ databases">
        <authorList>
            <person name="Mckenzie S.K."/>
            <person name="Kronauer D.J.C."/>
        </authorList>
    </citation>
    <scope>NUCLEOTIDE SEQUENCE</scope>
    <source>
        <strain evidence="7">Clonal line C1</strain>
    </source>
</reference>
<proteinExistence type="predicted"/>
<evidence type="ECO:0000259" key="6">
    <source>
        <dbReference type="Pfam" id="PF13873"/>
    </source>
</evidence>
<dbReference type="Proteomes" id="UP000279307">
    <property type="component" value="Chromosome 5"/>
</dbReference>
<name>A0A3L8DQX6_OOCBI</name>
<accession>A0A3L8DQX6</accession>
<evidence type="ECO:0000256" key="5">
    <source>
        <dbReference type="ARBA" id="ARBA00025466"/>
    </source>
</evidence>
<evidence type="ECO:0000256" key="1">
    <source>
        <dbReference type="ARBA" id="ARBA00011764"/>
    </source>
</evidence>
<evidence type="ECO:0000256" key="4">
    <source>
        <dbReference type="ARBA" id="ARBA00023163"/>
    </source>
</evidence>
<evidence type="ECO:0000313" key="7">
    <source>
        <dbReference type="EMBL" id="RLU22834.1"/>
    </source>
</evidence>
<dbReference type="Pfam" id="PF13873">
    <property type="entry name" value="Myb_DNA-bind_5"/>
    <property type="match status" value="1"/>
</dbReference>
<reference evidence="7" key="1">
    <citation type="journal article" date="2018" name="Genome Res.">
        <title>The genomic architecture and molecular evolution of ant odorant receptors.</title>
        <authorList>
            <person name="McKenzie S.K."/>
            <person name="Kronauer D.J.C."/>
        </authorList>
    </citation>
    <scope>NUCLEOTIDE SEQUENCE [LARGE SCALE GENOMIC DNA]</scope>
    <source>
        <strain evidence="7">Clonal line C1</strain>
    </source>
</reference>
<dbReference type="AlphaFoldDB" id="A0A3L8DQX6"/>
<comment type="caution">
    <text evidence="7">The sequence shown here is derived from an EMBL/GenBank/DDBJ whole genome shotgun (WGS) entry which is preliminary data.</text>
</comment>
<keyword evidence="4" id="KW-0804">Transcription</keyword>
<sequence>MSSSVLFRGGCPPNHFQSFIEFAVTERRQAFSVIPDSVLLYRQQTRKRSARAVAGGTRLCGSQVACKTVGRTCAYREEKPGEDPGIPQDQLEGGSGRIRKEMGWENTIQATIQVGNQWCTGEERVVRDMTTKQTFRLFLFRTTEKTNVKKRQTKATQAQIDYMVDYFIQHLHVATGKFNTLQGNSDLRASWEQLVSDLNKMSKDGKTKDMKSWKSTWRDNKTAVSQKVAKIRENRVTTGNRSGPPLKLTEREEKILGIMGFDYVEGVQCPDSFPEEQVITNYDTVNYYYYYGFSF</sequence>
<dbReference type="OrthoDB" id="7695594at2759"/>
<evidence type="ECO:0000256" key="3">
    <source>
        <dbReference type="ARBA" id="ARBA00023015"/>
    </source>
</evidence>
<protein>
    <recommendedName>
        <fullName evidence="2">Regulatory protein zeste</fullName>
    </recommendedName>
</protein>
<feature type="domain" description="Myb/SANT-like DNA-binding" evidence="6">
    <location>
        <begin position="151"/>
        <end position="230"/>
    </location>
</feature>